<keyword evidence="1" id="KW-1133">Transmembrane helix</keyword>
<protein>
    <submittedName>
        <fullName evidence="2">Uncharacterized protein</fullName>
    </submittedName>
</protein>
<name>A0A9D2SP42_9FIRM</name>
<evidence type="ECO:0000256" key="1">
    <source>
        <dbReference type="SAM" id="Phobius"/>
    </source>
</evidence>
<dbReference type="AlphaFoldDB" id="A0A9D2SP42"/>
<gene>
    <name evidence="2" type="ORF">H9761_04880</name>
</gene>
<feature type="transmembrane region" description="Helical" evidence="1">
    <location>
        <begin position="6"/>
        <end position="28"/>
    </location>
</feature>
<organism evidence="2 3">
    <name type="scientific">Candidatus Eisenbergiella merdavium</name>
    <dbReference type="NCBI Taxonomy" id="2838551"/>
    <lineage>
        <taxon>Bacteria</taxon>
        <taxon>Bacillati</taxon>
        <taxon>Bacillota</taxon>
        <taxon>Clostridia</taxon>
        <taxon>Lachnospirales</taxon>
        <taxon>Lachnospiraceae</taxon>
        <taxon>Eisenbergiella</taxon>
    </lineage>
</organism>
<proteinExistence type="predicted"/>
<keyword evidence="1" id="KW-0812">Transmembrane</keyword>
<evidence type="ECO:0000313" key="2">
    <source>
        <dbReference type="EMBL" id="HJC23023.1"/>
    </source>
</evidence>
<dbReference type="EMBL" id="DWWS01000018">
    <property type="protein sequence ID" value="HJC23023.1"/>
    <property type="molecule type" value="Genomic_DNA"/>
</dbReference>
<accession>A0A9D2SP42</accession>
<dbReference type="Proteomes" id="UP000823891">
    <property type="component" value="Unassembled WGS sequence"/>
</dbReference>
<keyword evidence="1" id="KW-0472">Membrane</keyword>
<sequence>MEDVGIAWGLLPAALFLSGAAFVLFCLLPPVASRTGDTEQYLILDEALEEYEEEIRSVFPEEIPSSARDVTYQYRMYEAFFSREFTITLSMTLPEEEYAALKLQTLEKAGAAENENGEGELLVSFTGQKGGLKMEVRFDDAKQRTEFYVHCEKNI</sequence>
<reference evidence="2" key="2">
    <citation type="submission" date="2021-04" db="EMBL/GenBank/DDBJ databases">
        <authorList>
            <person name="Gilroy R."/>
        </authorList>
    </citation>
    <scope>NUCLEOTIDE SEQUENCE</scope>
    <source>
        <strain evidence="2">USAMLcec2-132</strain>
    </source>
</reference>
<evidence type="ECO:0000313" key="3">
    <source>
        <dbReference type="Proteomes" id="UP000823891"/>
    </source>
</evidence>
<reference evidence="2" key="1">
    <citation type="journal article" date="2021" name="PeerJ">
        <title>Extensive microbial diversity within the chicken gut microbiome revealed by metagenomics and culture.</title>
        <authorList>
            <person name="Gilroy R."/>
            <person name="Ravi A."/>
            <person name="Getino M."/>
            <person name="Pursley I."/>
            <person name="Horton D.L."/>
            <person name="Alikhan N.F."/>
            <person name="Baker D."/>
            <person name="Gharbi K."/>
            <person name="Hall N."/>
            <person name="Watson M."/>
            <person name="Adriaenssens E.M."/>
            <person name="Foster-Nyarko E."/>
            <person name="Jarju S."/>
            <person name="Secka A."/>
            <person name="Antonio M."/>
            <person name="Oren A."/>
            <person name="Chaudhuri R.R."/>
            <person name="La Ragione R."/>
            <person name="Hildebrand F."/>
            <person name="Pallen M.J."/>
        </authorList>
    </citation>
    <scope>NUCLEOTIDE SEQUENCE</scope>
    <source>
        <strain evidence="2">USAMLcec2-132</strain>
    </source>
</reference>
<comment type="caution">
    <text evidence="2">The sequence shown here is derived from an EMBL/GenBank/DDBJ whole genome shotgun (WGS) entry which is preliminary data.</text>
</comment>